<protein>
    <submittedName>
        <fullName evidence="2">Uncharacterized protein</fullName>
    </submittedName>
</protein>
<dbReference type="AlphaFoldDB" id="A0A0R1S6E8"/>
<proteinExistence type="predicted"/>
<gene>
    <name evidence="2" type="ORF">FC85_GL001344</name>
</gene>
<reference evidence="2 3" key="1">
    <citation type="journal article" date="2015" name="Genome Announc.">
        <title>Expanding the biotechnology potential of lactobacilli through comparative genomics of 213 strains and associated genera.</title>
        <authorList>
            <person name="Sun Z."/>
            <person name="Harris H.M."/>
            <person name="McCann A."/>
            <person name="Guo C."/>
            <person name="Argimon S."/>
            <person name="Zhang W."/>
            <person name="Yang X."/>
            <person name="Jeffery I.B."/>
            <person name="Cooney J.C."/>
            <person name="Kagawa T.F."/>
            <person name="Liu W."/>
            <person name="Song Y."/>
            <person name="Salvetti E."/>
            <person name="Wrobel A."/>
            <person name="Rasinkangas P."/>
            <person name="Parkhill J."/>
            <person name="Rea M.C."/>
            <person name="O'Sullivan O."/>
            <person name="Ritari J."/>
            <person name="Douillard F.P."/>
            <person name="Paul Ross R."/>
            <person name="Yang R."/>
            <person name="Briner A.E."/>
            <person name="Felis G.E."/>
            <person name="de Vos W.M."/>
            <person name="Barrangou R."/>
            <person name="Klaenhammer T.R."/>
            <person name="Caufield P.W."/>
            <person name="Cui Y."/>
            <person name="Zhang H."/>
            <person name="O'Toole P.W."/>
        </authorList>
    </citation>
    <scope>NUCLEOTIDE SEQUENCE [LARGE SCALE GENOMIC DNA]</scope>
    <source>
        <strain evidence="2 3">DSM 14421</strain>
    </source>
</reference>
<feature type="transmembrane region" description="Helical" evidence="1">
    <location>
        <begin position="95"/>
        <end position="120"/>
    </location>
</feature>
<keyword evidence="1" id="KW-1133">Transmembrane helix</keyword>
<keyword evidence="1" id="KW-0472">Membrane</keyword>
<evidence type="ECO:0000256" key="1">
    <source>
        <dbReference type="SAM" id="Phobius"/>
    </source>
</evidence>
<evidence type="ECO:0000313" key="3">
    <source>
        <dbReference type="Proteomes" id="UP000052013"/>
    </source>
</evidence>
<accession>A0A0R1S6E8</accession>
<dbReference type="Proteomes" id="UP000052013">
    <property type="component" value="Unassembled WGS sequence"/>
</dbReference>
<keyword evidence="1" id="KW-0812">Transmembrane</keyword>
<dbReference type="RefSeq" id="WP_057865770.1">
    <property type="nucleotide sequence ID" value="NZ_AZEY01000098.1"/>
</dbReference>
<organism evidence="2 3">
    <name type="scientific">Lentilactobacillus diolivorans DSM 14421</name>
    <dbReference type="NCBI Taxonomy" id="1423739"/>
    <lineage>
        <taxon>Bacteria</taxon>
        <taxon>Bacillati</taxon>
        <taxon>Bacillota</taxon>
        <taxon>Bacilli</taxon>
        <taxon>Lactobacillales</taxon>
        <taxon>Lactobacillaceae</taxon>
        <taxon>Lentilactobacillus</taxon>
    </lineage>
</organism>
<dbReference type="EMBL" id="AZEY01000098">
    <property type="protein sequence ID" value="KRL64078.1"/>
    <property type="molecule type" value="Genomic_DNA"/>
</dbReference>
<comment type="caution">
    <text evidence="2">The sequence shown here is derived from an EMBL/GenBank/DDBJ whole genome shotgun (WGS) entry which is preliminary data.</text>
</comment>
<evidence type="ECO:0000313" key="2">
    <source>
        <dbReference type="EMBL" id="KRL64078.1"/>
    </source>
</evidence>
<sequence length="130" mass="14611">MKWLSIFDGLGIACAVYLSLFTATTIGLKLLLLVLASCGNVIGIHFSRSIFSFTRFRKPTEIFTKEDSASLIAGCVTFFIPQFLFPTALPSIFLAIWHVTDIICEVGCFLTIFCIAYRLATWYLHRKQTS</sequence>
<name>A0A0R1S6E8_9LACO</name>
<dbReference type="PATRIC" id="fig|1423739.3.peg.1407"/>
<feature type="transmembrane region" description="Helical" evidence="1">
    <location>
        <begin position="68"/>
        <end position="89"/>
    </location>
</feature>
<feature type="transmembrane region" description="Helical" evidence="1">
    <location>
        <begin position="30"/>
        <end position="47"/>
    </location>
</feature>